<evidence type="ECO:0000256" key="1">
    <source>
        <dbReference type="SAM" id="Coils"/>
    </source>
</evidence>
<comment type="caution">
    <text evidence="4">The sequence shown here is derived from an EMBL/GenBank/DDBJ whole genome shotgun (WGS) entry which is preliminary data.</text>
</comment>
<dbReference type="Gene3D" id="3.30.420.10">
    <property type="entry name" value="Ribonuclease H-like superfamily/Ribonuclease H"/>
    <property type="match status" value="1"/>
</dbReference>
<protein>
    <submittedName>
        <fullName evidence="4">Retrovirus-related Pol polyprotein from transposon TNT 1-94</fullName>
    </submittedName>
</protein>
<evidence type="ECO:0000256" key="2">
    <source>
        <dbReference type="SAM" id="MobiDB-lite"/>
    </source>
</evidence>
<dbReference type="PANTHER" id="PTHR42648:SF21">
    <property type="entry name" value="CYSTEINE-RICH RLK (RECEPTOR-LIKE PROTEIN KINASE) 8"/>
    <property type="match status" value="1"/>
</dbReference>
<dbReference type="GO" id="GO:0003676">
    <property type="term" value="F:nucleic acid binding"/>
    <property type="evidence" value="ECO:0007669"/>
    <property type="project" value="InterPro"/>
</dbReference>
<reference evidence="4" key="1">
    <citation type="journal article" date="2019" name="Sci. Rep.">
        <title>Draft genome of Tanacetum cinerariifolium, the natural source of mosquito coil.</title>
        <authorList>
            <person name="Yamashiro T."/>
            <person name="Shiraishi A."/>
            <person name="Satake H."/>
            <person name="Nakayama K."/>
        </authorList>
    </citation>
    <scope>NUCLEOTIDE SEQUENCE</scope>
</reference>
<feature type="coiled-coil region" evidence="1">
    <location>
        <begin position="555"/>
        <end position="582"/>
    </location>
</feature>
<dbReference type="EMBL" id="BKCJ010002459">
    <property type="protein sequence ID" value="GEU48708.1"/>
    <property type="molecule type" value="Genomic_DNA"/>
</dbReference>
<proteinExistence type="predicted"/>
<dbReference type="PANTHER" id="PTHR42648">
    <property type="entry name" value="TRANSPOSASE, PUTATIVE-RELATED"/>
    <property type="match status" value="1"/>
</dbReference>
<accession>A0A6L2KGU5</accession>
<dbReference type="InterPro" id="IPR036397">
    <property type="entry name" value="RNaseH_sf"/>
</dbReference>
<dbReference type="Pfam" id="PF13976">
    <property type="entry name" value="gag_pre-integrs"/>
    <property type="match status" value="1"/>
</dbReference>
<dbReference type="AlphaFoldDB" id="A0A6L2KGU5"/>
<organism evidence="4">
    <name type="scientific">Tanacetum cinerariifolium</name>
    <name type="common">Dalmatian daisy</name>
    <name type="synonym">Chrysanthemum cinerariifolium</name>
    <dbReference type="NCBI Taxonomy" id="118510"/>
    <lineage>
        <taxon>Eukaryota</taxon>
        <taxon>Viridiplantae</taxon>
        <taxon>Streptophyta</taxon>
        <taxon>Embryophyta</taxon>
        <taxon>Tracheophyta</taxon>
        <taxon>Spermatophyta</taxon>
        <taxon>Magnoliopsida</taxon>
        <taxon>eudicotyledons</taxon>
        <taxon>Gunneridae</taxon>
        <taxon>Pentapetalae</taxon>
        <taxon>asterids</taxon>
        <taxon>campanulids</taxon>
        <taxon>Asterales</taxon>
        <taxon>Asteraceae</taxon>
        <taxon>Asteroideae</taxon>
        <taxon>Anthemideae</taxon>
        <taxon>Anthemidinae</taxon>
        <taxon>Tanacetum</taxon>
    </lineage>
</organism>
<feature type="region of interest" description="Disordered" evidence="2">
    <location>
        <begin position="53"/>
        <end position="77"/>
    </location>
</feature>
<dbReference type="InterPro" id="IPR039537">
    <property type="entry name" value="Retrotran_Ty1/copia-like"/>
</dbReference>
<gene>
    <name evidence="4" type="ORF">Tci_020686</name>
</gene>
<keyword evidence="1" id="KW-0175">Coiled coil</keyword>
<feature type="compositionally biased region" description="Basic and acidic residues" evidence="2">
    <location>
        <begin position="53"/>
        <end position="63"/>
    </location>
</feature>
<name>A0A6L2KGU5_TANCI</name>
<evidence type="ECO:0000259" key="3">
    <source>
        <dbReference type="Pfam" id="PF13976"/>
    </source>
</evidence>
<evidence type="ECO:0000313" key="4">
    <source>
        <dbReference type="EMBL" id="GEU48708.1"/>
    </source>
</evidence>
<sequence>MFPEESDKIERYIGGLPDMIHESVVASKPKTMQEAIEMETELMDKKIRTFAERQTENKRKQDDNNNQAQQQPLKKQVPENVGCTLSRRYPLLLNFITQIRASSSRPSGSTCQSSSFSDLPRAVAYMEHSFYLLKPLSQFNNSFRAFEVKSYEDMYGGGCFDVSGSFKGFDCIEEHVGCDDASLPVKIKDEFENEVILDDVVSSPATLLMLLKRKVDCTMTHTTSINIDSNVDVAFTGRFLPSIGGKKVVNHAEYANSIHLVKDKLSLHTKQKVTCIKDVEDLQVRREKLEEIFSYLRNRKLNKKVILGTVDETSSNDDTSSNDEISSSEDLINYLSARDVEWKLPKNTQEEPPKPHYDPIKTEVEEPLPLDIMYPHSHVASSVMGTNRIDEFPAGDEMFLEIDKVVFKIHTKGYFEYDPLRVKTKISKRKKTSVIHDEGDYKKKSFVTGGRKGNEKVIKDEGICSKGNKADLTIYKRDMVNRKSKMVKDVGAVMRGKERGVVIEDGGFSNHGGKETLVTKRANGSRKIKGKSMKPEWSRFVTIVKQQHKLDEVSYHKLFDIMKQYQNEVNELRAKKLARNANPLALVATAQASQDQYYQTSRVKDSAYHKEKMLLCKQAEQGVPLQTEQYDWLADMDEEEVSTAESGTDSKPVEQVQNNVGYNVFANVLQHSEQSESVSNTCLVETDDSNVIPDLPDMKSTCFVRDLQGNDLLVGNRGSDLYIISLQESTSSTPLYLMAKATLTQSWLWHRRLSHLNFDYINLLLKKDIVIGLPKFKYDKDQLCSSCELSKAKRSSFKSKVVPSSKGRLNLLHVDLCGSMRVASLNRKKYILVIVEEYSRYTWTLFLRFKDETPEVLKDFSHDDTKKPSSLSDYCSY</sequence>
<feature type="domain" description="GAG-pre-integrase" evidence="3">
    <location>
        <begin position="720"/>
        <end position="791"/>
    </location>
</feature>
<dbReference type="InterPro" id="IPR025724">
    <property type="entry name" value="GAG-pre-integrase_dom"/>
</dbReference>